<organism evidence="2 3">
    <name type="scientific">Pseudomicrostroma glucosiphilum</name>
    <dbReference type="NCBI Taxonomy" id="1684307"/>
    <lineage>
        <taxon>Eukaryota</taxon>
        <taxon>Fungi</taxon>
        <taxon>Dikarya</taxon>
        <taxon>Basidiomycota</taxon>
        <taxon>Ustilaginomycotina</taxon>
        <taxon>Exobasidiomycetes</taxon>
        <taxon>Microstromatales</taxon>
        <taxon>Microstromatales incertae sedis</taxon>
        <taxon>Pseudomicrostroma</taxon>
    </lineage>
</organism>
<keyword evidence="3" id="KW-1185">Reference proteome</keyword>
<dbReference type="STRING" id="1684307.A0A316U7V4"/>
<dbReference type="EMBL" id="KZ819325">
    <property type="protein sequence ID" value="PWN21329.1"/>
    <property type="molecule type" value="Genomic_DNA"/>
</dbReference>
<evidence type="ECO:0000313" key="2">
    <source>
        <dbReference type="EMBL" id="PWN21329.1"/>
    </source>
</evidence>
<feature type="region of interest" description="Disordered" evidence="1">
    <location>
        <begin position="459"/>
        <end position="502"/>
    </location>
</feature>
<dbReference type="AlphaFoldDB" id="A0A316U7V4"/>
<gene>
    <name evidence="2" type="ORF">BCV69DRAFT_166963</name>
</gene>
<protein>
    <submittedName>
        <fullName evidence="2">Uncharacterized protein</fullName>
    </submittedName>
</protein>
<sequence>MESFRNLFTERSVLHRRATSACASQGLYVAPLASATVPSANKTILQWDESCLSEGTTKIDIYLYAPSSAKANLPIHAWTGIPASKGSYEVKLEPKWWNVTTSQSSTTQLSLNIVNSGNQPWDSANPFGPTWSVTYVGSSNPPDDAVQGSSDSDSLISAFYEGGSLTAGGKAAAIVCPLIVFLVAMGVWIRKLHINRNNKTADWADHVDKRMSRISVDWVSGGDGSAGPVPGSRPASFYPRPSANFARGGFDNRSLGGDTSASGIAGRGTAAARAMAGIDAMEPEFADEHEMFEQPPRGFSMYDGPDGQNRRISFADRTAGDRVSTISYGQDESFKKGHNATSSLPRVGINGGGFARNAQHSKMSSVGNNFRLRDSSADVMGDDGPDDAYEGLDDGDDDYMSPEQEQGAFPLDSRGVQDRMTQRQRGHQPTPSEAGDRALRESMMQYPAVTMMDSDHDPMPDTAAKDYSSAKPAGASSAMRSMRTPQSGLGHRHQASLAQSNISNEDDVVGYNEAKMI</sequence>
<dbReference type="OrthoDB" id="3363836at2759"/>
<accession>A0A316U7V4</accession>
<dbReference type="Proteomes" id="UP000245942">
    <property type="component" value="Unassembled WGS sequence"/>
</dbReference>
<proteinExistence type="predicted"/>
<dbReference type="RefSeq" id="XP_025348489.1">
    <property type="nucleotide sequence ID" value="XM_025489473.1"/>
</dbReference>
<feature type="compositionally biased region" description="Polar residues" evidence="1">
    <location>
        <begin position="358"/>
        <end position="368"/>
    </location>
</feature>
<reference evidence="2 3" key="1">
    <citation type="journal article" date="2018" name="Mol. Biol. Evol.">
        <title>Broad Genomic Sampling Reveals a Smut Pathogenic Ancestry of the Fungal Clade Ustilaginomycotina.</title>
        <authorList>
            <person name="Kijpornyongpan T."/>
            <person name="Mondo S.J."/>
            <person name="Barry K."/>
            <person name="Sandor L."/>
            <person name="Lee J."/>
            <person name="Lipzen A."/>
            <person name="Pangilinan J."/>
            <person name="LaButti K."/>
            <person name="Hainaut M."/>
            <person name="Henrissat B."/>
            <person name="Grigoriev I.V."/>
            <person name="Spatafora J.W."/>
            <person name="Aime M.C."/>
        </authorList>
    </citation>
    <scope>NUCLEOTIDE SEQUENCE [LARGE SCALE GENOMIC DNA]</scope>
    <source>
        <strain evidence="2 3">MCA 4718</strain>
    </source>
</reference>
<feature type="compositionally biased region" description="Acidic residues" evidence="1">
    <location>
        <begin position="380"/>
        <end position="400"/>
    </location>
</feature>
<feature type="region of interest" description="Disordered" evidence="1">
    <location>
        <begin position="356"/>
        <end position="437"/>
    </location>
</feature>
<evidence type="ECO:0000256" key="1">
    <source>
        <dbReference type="SAM" id="MobiDB-lite"/>
    </source>
</evidence>
<name>A0A316U7V4_9BASI</name>
<evidence type="ECO:0000313" key="3">
    <source>
        <dbReference type="Proteomes" id="UP000245942"/>
    </source>
</evidence>
<dbReference type="GeneID" id="37011207"/>